<organism evidence="2 3">
    <name type="scientific">Paracoccidioides brasiliensis (strain Pb18)</name>
    <dbReference type="NCBI Taxonomy" id="502780"/>
    <lineage>
        <taxon>Eukaryota</taxon>
        <taxon>Fungi</taxon>
        <taxon>Dikarya</taxon>
        <taxon>Ascomycota</taxon>
        <taxon>Pezizomycotina</taxon>
        <taxon>Eurotiomycetes</taxon>
        <taxon>Eurotiomycetidae</taxon>
        <taxon>Onygenales</taxon>
        <taxon>Ajellomycetaceae</taxon>
        <taxon>Paracoccidioides</taxon>
    </lineage>
</organism>
<evidence type="ECO:0000313" key="2">
    <source>
        <dbReference type="EMBL" id="EEH48637.2"/>
    </source>
</evidence>
<proteinExistence type="predicted"/>
<gene>
    <name evidence="2" type="ORF">PADG_04716</name>
</gene>
<evidence type="ECO:0000256" key="1">
    <source>
        <dbReference type="SAM" id="MobiDB-lite"/>
    </source>
</evidence>
<feature type="region of interest" description="Disordered" evidence="1">
    <location>
        <begin position="12"/>
        <end position="66"/>
    </location>
</feature>
<protein>
    <submittedName>
        <fullName evidence="2">Uncharacterized protein</fullName>
    </submittedName>
</protein>
<evidence type="ECO:0000313" key="3">
    <source>
        <dbReference type="Proteomes" id="UP000001628"/>
    </source>
</evidence>
<feature type="compositionally biased region" description="Polar residues" evidence="1">
    <location>
        <begin position="41"/>
        <end position="53"/>
    </location>
</feature>
<sequence length="148" mass="16695">MTGWPQTWVLESQTSQDSCANEPACRASSTPHHRRSHRGEQQQVTSSAGSTGVTCAPPMIDPATREPFSCRSVTSLKRQESQRQNRVSRDEEALYLSSLLSQYSLESCFTCVKNGWEPGLHLQDFRSGSQLETEQCYIRTSVVHNWFP</sequence>
<keyword evidence="3" id="KW-1185">Reference proteome</keyword>
<dbReference type="VEuPathDB" id="FungiDB:PADG_04716"/>
<dbReference type="InParanoid" id="C1GCJ4"/>
<dbReference type="GeneID" id="22583773"/>
<name>C1GCJ4_PARBD</name>
<dbReference type="KEGG" id="pbn:PADG_04716"/>
<dbReference type="Proteomes" id="UP000001628">
    <property type="component" value="Unassembled WGS sequence"/>
</dbReference>
<accession>C1GCJ4</accession>
<dbReference type="HOGENOM" id="CLU_1759381_0_0_1"/>
<dbReference type="AlphaFoldDB" id="C1GCJ4"/>
<reference evidence="2 3" key="1">
    <citation type="journal article" date="2011" name="PLoS Genet.">
        <title>Comparative genomic analysis of human fungal pathogens causing paracoccidioidomycosis.</title>
        <authorList>
            <person name="Desjardins C.A."/>
            <person name="Champion M.D."/>
            <person name="Holder J.W."/>
            <person name="Muszewska A."/>
            <person name="Goldberg J."/>
            <person name="Bailao A.M."/>
            <person name="Brigido M.M."/>
            <person name="Ferreira M.E."/>
            <person name="Garcia A.M."/>
            <person name="Grynberg M."/>
            <person name="Gujja S."/>
            <person name="Heiman D.I."/>
            <person name="Henn M.R."/>
            <person name="Kodira C.D."/>
            <person name="Leon-Narvaez H."/>
            <person name="Longo L.V."/>
            <person name="Ma L.J."/>
            <person name="Malavazi I."/>
            <person name="Matsuo A.L."/>
            <person name="Morais F.V."/>
            <person name="Pereira M."/>
            <person name="Rodriguez-Brito S."/>
            <person name="Sakthikumar S."/>
            <person name="Salem-Izacc S.M."/>
            <person name="Sykes S.M."/>
            <person name="Teixeira M.M."/>
            <person name="Vallejo M.C."/>
            <person name="Walter M.E."/>
            <person name="Yandava C."/>
            <person name="Young S."/>
            <person name="Zeng Q."/>
            <person name="Zucker J."/>
            <person name="Felipe M.S."/>
            <person name="Goldman G.H."/>
            <person name="Haas B.J."/>
            <person name="McEwen J.G."/>
            <person name="Nino-Vega G."/>
            <person name="Puccia R."/>
            <person name="San-Blas G."/>
            <person name="Soares C.M."/>
            <person name="Birren B.W."/>
            <person name="Cuomo C.A."/>
        </authorList>
    </citation>
    <scope>NUCLEOTIDE SEQUENCE [LARGE SCALE GENOMIC DNA]</scope>
    <source>
        <strain evidence="2 3">Pb18</strain>
    </source>
</reference>
<dbReference type="EMBL" id="KN275961">
    <property type="protein sequence ID" value="EEH48637.2"/>
    <property type="molecule type" value="Genomic_DNA"/>
</dbReference>
<dbReference type="RefSeq" id="XP_010760117.1">
    <property type="nucleotide sequence ID" value="XM_010761815.1"/>
</dbReference>